<evidence type="ECO:0000313" key="1">
    <source>
        <dbReference type="EMBL" id="TXS90772.1"/>
    </source>
</evidence>
<organism evidence="1 2">
    <name type="scientific">Parahaliea maris</name>
    <dbReference type="NCBI Taxonomy" id="2716870"/>
    <lineage>
        <taxon>Bacteria</taxon>
        <taxon>Pseudomonadati</taxon>
        <taxon>Pseudomonadota</taxon>
        <taxon>Gammaproteobacteria</taxon>
        <taxon>Cellvibrionales</taxon>
        <taxon>Halieaceae</taxon>
        <taxon>Parahaliea</taxon>
    </lineage>
</organism>
<dbReference type="PANTHER" id="PTHR35399">
    <property type="entry name" value="SLR8030 PROTEIN"/>
    <property type="match status" value="1"/>
</dbReference>
<gene>
    <name evidence="1" type="ORF">FV139_17495</name>
</gene>
<accession>A0A5C8ZT67</accession>
<dbReference type="InterPro" id="IPR008557">
    <property type="entry name" value="PhoX"/>
</dbReference>
<dbReference type="Pfam" id="PF05787">
    <property type="entry name" value="PhoX"/>
    <property type="match status" value="1"/>
</dbReference>
<dbReference type="PANTHER" id="PTHR35399:SF4">
    <property type="entry name" value="MEMBRANE PROTEIN"/>
    <property type="match status" value="1"/>
</dbReference>
<dbReference type="Pfam" id="PF07676">
    <property type="entry name" value="PD40"/>
    <property type="match status" value="1"/>
</dbReference>
<protein>
    <submittedName>
        <fullName evidence="1">DUF839 domain-containing protein</fullName>
    </submittedName>
</protein>
<sequence length="381" mass="41024">MIDRRHLLRQALATLALTPLAPHLRAADARSPTWLDLVHQATLPEGASLRVLARAGEQPHPGSDYVWHGAPDGGACFPHEDGGWVYACNSELPSGQGGAGALRFNAAGELIDAYRILGGTTDNCAGGASLWGSWLSCEENGESGLVYECDPWGEREARALPALGAFNHEAVAMDPATGDAYLTEDRPDGCLYRFRPQRPGDLSEGQLEVATLDGLQASWLPINDPGASSKALRYQQPGAARFRGGEGIVYHADHVYFTTKYDNRVWSLNLRNGYLSMIYDATLSASPVLTGVDNIAVSPNGELLVAEDGGDLQLVGLADNRVAVPLVTLHNQDRSEITGPAFSPDGSRLYFSSQRGYSGMLTDGITYELTLPEDLRFSRLL</sequence>
<dbReference type="Proteomes" id="UP000321039">
    <property type="component" value="Unassembled WGS sequence"/>
</dbReference>
<dbReference type="Gene3D" id="2.130.10.10">
    <property type="entry name" value="YVTN repeat-like/Quinoprotein amine dehydrogenase"/>
    <property type="match status" value="1"/>
</dbReference>
<reference evidence="1 2" key="1">
    <citation type="submission" date="2019-08" db="EMBL/GenBank/DDBJ databases">
        <title>Parahaliea maris sp. nov., isolated from the surface seawater.</title>
        <authorList>
            <person name="Liu Y."/>
        </authorList>
    </citation>
    <scope>NUCLEOTIDE SEQUENCE [LARGE SCALE GENOMIC DNA]</scope>
    <source>
        <strain evidence="1 2">HSLHS9</strain>
    </source>
</reference>
<evidence type="ECO:0000313" key="2">
    <source>
        <dbReference type="Proteomes" id="UP000321039"/>
    </source>
</evidence>
<name>A0A5C8ZT67_9GAMM</name>
<dbReference type="EMBL" id="VRZA01000007">
    <property type="protein sequence ID" value="TXS90772.1"/>
    <property type="molecule type" value="Genomic_DNA"/>
</dbReference>
<dbReference type="InterPro" id="IPR015943">
    <property type="entry name" value="WD40/YVTN_repeat-like_dom_sf"/>
</dbReference>
<proteinExistence type="predicted"/>
<dbReference type="RefSeq" id="WP_148069770.1">
    <property type="nucleotide sequence ID" value="NZ_VRZA01000007.1"/>
</dbReference>
<dbReference type="AlphaFoldDB" id="A0A5C8ZT67"/>
<dbReference type="InterPro" id="IPR011659">
    <property type="entry name" value="WD40"/>
</dbReference>
<comment type="caution">
    <text evidence="1">The sequence shown here is derived from an EMBL/GenBank/DDBJ whole genome shotgun (WGS) entry which is preliminary data.</text>
</comment>
<dbReference type="SUPFAM" id="SSF75011">
    <property type="entry name" value="3-carboxy-cis,cis-mucoante lactonizing enzyme"/>
    <property type="match status" value="1"/>
</dbReference>
<dbReference type="PROSITE" id="PS51318">
    <property type="entry name" value="TAT"/>
    <property type="match status" value="1"/>
</dbReference>
<keyword evidence="2" id="KW-1185">Reference proteome</keyword>
<dbReference type="InterPro" id="IPR006311">
    <property type="entry name" value="TAT_signal"/>
</dbReference>